<comment type="caution">
    <text evidence="2">The sequence shown here is derived from an EMBL/GenBank/DDBJ whole genome shotgun (WGS) entry which is preliminary data.</text>
</comment>
<feature type="compositionally biased region" description="Gly residues" evidence="1">
    <location>
        <begin position="47"/>
        <end position="56"/>
    </location>
</feature>
<feature type="region of interest" description="Disordered" evidence="1">
    <location>
        <begin position="192"/>
        <end position="212"/>
    </location>
</feature>
<name>A0ABQ5CUU0_9ASTR</name>
<evidence type="ECO:0008006" key="4">
    <source>
        <dbReference type="Google" id="ProtNLM"/>
    </source>
</evidence>
<evidence type="ECO:0000313" key="2">
    <source>
        <dbReference type="EMBL" id="GJT28589.1"/>
    </source>
</evidence>
<gene>
    <name evidence="2" type="ORF">Tco_0908864</name>
</gene>
<dbReference type="Proteomes" id="UP001151760">
    <property type="component" value="Unassembled WGS sequence"/>
</dbReference>
<proteinExistence type="predicted"/>
<sequence length="466" mass="53174">MTPEAIEEIVNRRVEEALATYKATRAANALEAESQSQNGSDDDNQNGGYGNSGNGNGNPNENNRDARPVVRECTYQDFMKCQPLNFKGTEGVVGLIRWFEKIEIVFHISNCPEKYQVNYIMSDEMRVSESCNIELWEFRALTVRKSVRPLPSHRLALRYTSHHLDHFTSYFPGSSSSQCILNHSSFGHSISGHSLSEHTPPDTTDADSSTPPRFVHPSLTVYRGLSPLERCKSPAATVTSSIHATRALVSFPCDLLHTSQEFRDFYFHQRIVLRRHWILIVAEIEARYKAVRLQLYKDSVRHVEEGLQDIYGHVMEIPLQRIKDIETGQRELEALDHVASLERSNARLQGTMMMERARADSKTRSINMTLTRSGMTPEAIEELVNRRVEEALAAYEATRAANALEAESQSQNGSDDDKQMTAMNVQPLNFKEQKELSVLIRWFRRIETVFPYQQIVKKKYQVKYAT</sequence>
<reference evidence="2" key="1">
    <citation type="journal article" date="2022" name="Int. J. Mol. Sci.">
        <title>Draft Genome of Tanacetum Coccineum: Genomic Comparison of Closely Related Tanacetum-Family Plants.</title>
        <authorList>
            <person name="Yamashiro T."/>
            <person name="Shiraishi A."/>
            <person name="Nakayama K."/>
            <person name="Satake H."/>
        </authorList>
    </citation>
    <scope>NUCLEOTIDE SEQUENCE</scope>
</reference>
<keyword evidence="3" id="KW-1185">Reference proteome</keyword>
<organism evidence="2 3">
    <name type="scientific">Tanacetum coccineum</name>
    <dbReference type="NCBI Taxonomy" id="301880"/>
    <lineage>
        <taxon>Eukaryota</taxon>
        <taxon>Viridiplantae</taxon>
        <taxon>Streptophyta</taxon>
        <taxon>Embryophyta</taxon>
        <taxon>Tracheophyta</taxon>
        <taxon>Spermatophyta</taxon>
        <taxon>Magnoliopsida</taxon>
        <taxon>eudicotyledons</taxon>
        <taxon>Gunneridae</taxon>
        <taxon>Pentapetalae</taxon>
        <taxon>asterids</taxon>
        <taxon>campanulids</taxon>
        <taxon>Asterales</taxon>
        <taxon>Asteraceae</taxon>
        <taxon>Asteroideae</taxon>
        <taxon>Anthemideae</taxon>
        <taxon>Anthemidinae</taxon>
        <taxon>Tanacetum</taxon>
    </lineage>
</organism>
<feature type="compositionally biased region" description="Low complexity" evidence="1">
    <location>
        <begin position="201"/>
        <end position="212"/>
    </location>
</feature>
<reference evidence="2" key="2">
    <citation type="submission" date="2022-01" db="EMBL/GenBank/DDBJ databases">
        <authorList>
            <person name="Yamashiro T."/>
            <person name="Shiraishi A."/>
            <person name="Satake H."/>
            <person name="Nakayama K."/>
        </authorList>
    </citation>
    <scope>NUCLEOTIDE SEQUENCE</scope>
</reference>
<accession>A0ABQ5CUU0</accession>
<feature type="region of interest" description="Disordered" evidence="1">
    <location>
        <begin position="29"/>
        <end position="65"/>
    </location>
</feature>
<evidence type="ECO:0000313" key="3">
    <source>
        <dbReference type="Proteomes" id="UP001151760"/>
    </source>
</evidence>
<protein>
    <recommendedName>
        <fullName evidence="4">Reverse transcriptase domain-containing protein</fullName>
    </recommendedName>
</protein>
<evidence type="ECO:0000256" key="1">
    <source>
        <dbReference type="SAM" id="MobiDB-lite"/>
    </source>
</evidence>
<dbReference type="EMBL" id="BQNB010014472">
    <property type="protein sequence ID" value="GJT28589.1"/>
    <property type="molecule type" value="Genomic_DNA"/>
</dbReference>